<organism evidence="1 2">
    <name type="scientific">Cryptolaemus montrouzieri</name>
    <dbReference type="NCBI Taxonomy" id="559131"/>
    <lineage>
        <taxon>Eukaryota</taxon>
        <taxon>Metazoa</taxon>
        <taxon>Ecdysozoa</taxon>
        <taxon>Arthropoda</taxon>
        <taxon>Hexapoda</taxon>
        <taxon>Insecta</taxon>
        <taxon>Pterygota</taxon>
        <taxon>Neoptera</taxon>
        <taxon>Endopterygota</taxon>
        <taxon>Coleoptera</taxon>
        <taxon>Polyphaga</taxon>
        <taxon>Cucujiformia</taxon>
        <taxon>Coccinelloidea</taxon>
        <taxon>Coccinellidae</taxon>
        <taxon>Scymninae</taxon>
        <taxon>Scymnini</taxon>
        <taxon>Cryptolaemus</taxon>
    </lineage>
</organism>
<protein>
    <recommendedName>
        <fullName evidence="3">Retrotransposon gag domain-containing protein</fullName>
    </recommendedName>
</protein>
<sequence>MASDFRPGHLLVNEWNHELRTRGGITDRIYDDKPTNAAFPLNAPQPQTVSISCSYNFSSNQKGDVIFNGEKNKLVSFYEDIKGYMECRKVSKAELFTSTWDILEGDARYWFRQIKSQVSDWDGLVAALVRHFRLPNHNDDLWDIIKERYQLKSGSVTIYFSKTNTLFGRLSRSPAEVTKVEWFRKLMLPAYRKALPTVETDSITQLYNIVRKLEDEDYLEIDSPGTSKIAHKTNFLEPEPLGSSSEISFHFKDKNIDKFHKNSSDWKHKYDNPTVSAIEATNLSQIMFVVGIVVR</sequence>
<evidence type="ECO:0008006" key="3">
    <source>
        <dbReference type="Google" id="ProtNLM"/>
    </source>
</evidence>
<dbReference type="Proteomes" id="UP001516400">
    <property type="component" value="Unassembled WGS sequence"/>
</dbReference>
<dbReference type="AlphaFoldDB" id="A0ABD2PEJ8"/>
<evidence type="ECO:0000313" key="2">
    <source>
        <dbReference type="Proteomes" id="UP001516400"/>
    </source>
</evidence>
<name>A0ABD2PEJ8_9CUCU</name>
<reference evidence="1 2" key="1">
    <citation type="journal article" date="2021" name="BMC Biol.">
        <title>Horizontally acquired antibacterial genes associated with adaptive radiation of ladybird beetles.</title>
        <authorList>
            <person name="Li H.S."/>
            <person name="Tang X.F."/>
            <person name="Huang Y.H."/>
            <person name="Xu Z.Y."/>
            <person name="Chen M.L."/>
            <person name="Du X.Y."/>
            <person name="Qiu B.Y."/>
            <person name="Chen P.T."/>
            <person name="Zhang W."/>
            <person name="Slipinski A."/>
            <person name="Escalona H.E."/>
            <person name="Waterhouse R.M."/>
            <person name="Zwick A."/>
            <person name="Pang H."/>
        </authorList>
    </citation>
    <scope>NUCLEOTIDE SEQUENCE [LARGE SCALE GENOMIC DNA]</scope>
    <source>
        <strain evidence="1">SYSU2018</strain>
    </source>
</reference>
<accession>A0ABD2PEJ8</accession>
<dbReference type="EMBL" id="JABFTP020000185">
    <property type="protein sequence ID" value="KAL3289319.1"/>
    <property type="molecule type" value="Genomic_DNA"/>
</dbReference>
<proteinExistence type="predicted"/>
<keyword evidence="2" id="KW-1185">Reference proteome</keyword>
<evidence type="ECO:0000313" key="1">
    <source>
        <dbReference type="EMBL" id="KAL3289319.1"/>
    </source>
</evidence>
<gene>
    <name evidence="1" type="ORF">HHI36_003749</name>
</gene>
<comment type="caution">
    <text evidence="1">The sequence shown here is derived from an EMBL/GenBank/DDBJ whole genome shotgun (WGS) entry which is preliminary data.</text>
</comment>